<evidence type="ECO:0000313" key="2">
    <source>
        <dbReference type="Proteomes" id="UP000834106"/>
    </source>
</evidence>
<proteinExistence type="predicted"/>
<dbReference type="EMBL" id="OU503057">
    <property type="protein sequence ID" value="CAI9786430.1"/>
    <property type="molecule type" value="Genomic_DNA"/>
</dbReference>
<evidence type="ECO:0000313" key="1">
    <source>
        <dbReference type="EMBL" id="CAI9786430.1"/>
    </source>
</evidence>
<protein>
    <submittedName>
        <fullName evidence="1">Uncharacterized protein</fullName>
    </submittedName>
</protein>
<gene>
    <name evidence="1" type="ORF">FPE_LOCUS33860</name>
</gene>
<sequence>MATTEPMLVKSQFSIKSSRMNSELGFITSQLNGIKKFQQPNSDLSSEKHHRENSSDAILAAGFPDLFFNAISRYESVLPDVMLRIPLSSMLRMQILPLWYLKV</sequence>
<organism evidence="1 2">
    <name type="scientific">Fraxinus pennsylvanica</name>
    <dbReference type="NCBI Taxonomy" id="56036"/>
    <lineage>
        <taxon>Eukaryota</taxon>
        <taxon>Viridiplantae</taxon>
        <taxon>Streptophyta</taxon>
        <taxon>Embryophyta</taxon>
        <taxon>Tracheophyta</taxon>
        <taxon>Spermatophyta</taxon>
        <taxon>Magnoliopsida</taxon>
        <taxon>eudicotyledons</taxon>
        <taxon>Gunneridae</taxon>
        <taxon>Pentapetalae</taxon>
        <taxon>asterids</taxon>
        <taxon>lamiids</taxon>
        <taxon>Lamiales</taxon>
        <taxon>Oleaceae</taxon>
        <taxon>Oleeae</taxon>
        <taxon>Fraxinus</taxon>
    </lineage>
</organism>
<accession>A0AAD2EFV6</accession>
<dbReference type="AlphaFoldDB" id="A0AAD2EFV6"/>
<keyword evidence="2" id="KW-1185">Reference proteome</keyword>
<reference evidence="1" key="1">
    <citation type="submission" date="2023-05" db="EMBL/GenBank/DDBJ databases">
        <authorList>
            <person name="Huff M."/>
        </authorList>
    </citation>
    <scope>NUCLEOTIDE SEQUENCE</scope>
</reference>
<dbReference type="Proteomes" id="UP000834106">
    <property type="component" value="Chromosome 22"/>
</dbReference>
<name>A0AAD2EFV6_9LAMI</name>